<keyword evidence="3" id="KW-1185">Reference proteome</keyword>
<dbReference type="Gene3D" id="2.40.160.170">
    <property type="match status" value="1"/>
</dbReference>
<sequence precursor="true">MKILTALTASMLVWIQPTIAADLSVNENSPSYSVGLGVSNFGLGLSAAHKTDWHIKSGDQIQIRAIASTIEGDTGGYDTDIAGINYDKIDYDSHAFQLGLDWYPSQSGWTEKIFFSGGALYLDLDSTIYADKGKSYTVGSTQINPSDLTSFQANITREKVIPYVSLGWGNKIQGAPGFDFQAELGVAFIGKADVNVSSSGNKSISTAELEAERKQIIDDTEGPAPFANFTVAYHF</sequence>
<dbReference type="RefSeq" id="WP_013661521.1">
    <property type="nucleotide sequence ID" value="NC_015276.1"/>
</dbReference>
<dbReference type="AlphaFoldDB" id="F2JUW3"/>
<dbReference type="eggNOG" id="ENOG5030IUS">
    <property type="taxonomic scope" value="Bacteria"/>
</dbReference>
<accession>F2JUW3</accession>
<evidence type="ECO:0000313" key="3">
    <source>
        <dbReference type="Proteomes" id="UP000001062"/>
    </source>
</evidence>
<evidence type="ECO:0008006" key="4">
    <source>
        <dbReference type="Google" id="ProtNLM"/>
    </source>
</evidence>
<keyword evidence="1" id="KW-0732">Signal</keyword>
<dbReference type="OrthoDB" id="517121at2"/>
<protein>
    <recommendedName>
        <fullName evidence="4">Outer membrane protein domain-containing protein</fullName>
    </recommendedName>
</protein>
<evidence type="ECO:0000313" key="2">
    <source>
        <dbReference type="EMBL" id="ADZ91617.1"/>
    </source>
</evidence>
<dbReference type="EMBL" id="CP002583">
    <property type="protein sequence ID" value="ADZ91617.1"/>
    <property type="molecule type" value="Genomic_DNA"/>
</dbReference>
<organism evidence="2 3">
    <name type="scientific">Marinomonas mediterranea (strain ATCC 700492 / JCM 21426 / NBRC 103028 / MMB-1)</name>
    <dbReference type="NCBI Taxonomy" id="717774"/>
    <lineage>
        <taxon>Bacteria</taxon>
        <taxon>Pseudomonadati</taxon>
        <taxon>Pseudomonadota</taxon>
        <taxon>Gammaproteobacteria</taxon>
        <taxon>Oceanospirillales</taxon>
        <taxon>Oceanospirillaceae</taxon>
        <taxon>Marinomonas</taxon>
    </lineage>
</organism>
<dbReference type="KEGG" id="mme:Marme_2379"/>
<feature type="signal peptide" evidence="1">
    <location>
        <begin position="1"/>
        <end position="20"/>
    </location>
</feature>
<dbReference type="PATRIC" id="fig|717774.3.peg.2458"/>
<name>F2JUW3_MARM1</name>
<dbReference type="Proteomes" id="UP000001062">
    <property type="component" value="Chromosome"/>
</dbReference>
<dbReference type="HOGENOM" id="CLU_1179088_0_0_6"/>
<reference evidence="2 3" key="1">
    <citation type="journal article" date="2012" name="Stand. Genomic Sci.">
        <title>Complete genome sequence of the melanogenic marine bacterium Marinomonas mediterranea type strain (MMB-1(T)).</title>
        <authorList>
            <person name="Lucas-Elio P."/>
            <person name="Goodwin L."/>
            <person name="Woyke T."/>
            <person name="Pitluck S."/>
            <person name="Nolan M."/>
            <person name="Kyrpides N.C."/>
            <person name="Detter J.C."/>
            <person name="Copeland A."/>
            <person name="Teshima H."/>
            <person name="Bruce D."/>
            <person name="Detter C."/>
            <person name="Tapia R."/>
            <person name="Han S."/>
            <person name="Land M.L."/>
            <person name="Ivanova N."/>
            <person name="Mikhailova N."/>
            <person name="Johnston A.W."/>
            <person name="Sanchez-Amat A."/>
        </authorList>
    </citation>
    <scope>NUCLEOTIDE SEQUENCE [LARGE SCALE GENOMIC DNA]</scope>
    <source>
        <strain evidence="3">ATCC 700492 / JCM 21426 / NBRC 103028 / MMB-1</strain>
    </source>
</reference>
<evidence type="ECO:0000256" key="1">
    <source>
        <dbReference type="SAM" id="SignalP"/>
    </source>
</evidence>
<proteinExistence type="predicted"/>
<dbReference type="STRING" id="717774.Marme_2379"/>
<gene>
    <name evidence="2" type="ordered locus">Marme_2379</name>
</gene>
<feature type="chain" id="PRO_5003284384" description="Outer membrane protein domain-containing protein" evidence="1">
    <location>
        <begin position="21"/>
        <end position="235"/>
    </location>
</feature>